<keyword evidence="1" id="KW-0472">Membrane</keyword>
<evidence type="ECO:0000313" key="3">
    <source>
        <dbReference type="Proteomes" id="UP000326789"/>
    </source>
</evidence>
<reference evidence="2 3" key="1">
    <citation type="submission" date="2019-09" db="EMBL/GenBank/DDBJ databases">
        <title>Whole genome sequence of Vibrio fortis.</title>
        <authorList>
            <person name="Das S.K."/>
        </authorList>
    </citation>
    <scope>NUCLEOTIDE SEQUENCE [LARGE SCALE GENOMIC DNA]</scope>
    <source>
        <strain evidence="2 3">AN60</strain>
    </source>
</reference>
<sequence length="103" mass="11890">MIIHNTSLTYEALPTVYPLLNTPIFMWAIVIFTVLLLCWVLKKLWYIHSLPKMKAKEAGLAQAKLVFWLCIMGLVWKPLWIAAVIAIVTDWSKVQHWLKGARA</sequence>
<dbReference type="RefSeq" id="WP_150873188.1">
    <property type="nucleotide sequence ID" value="NZ_VWSE01000010.1"/>
</dbReference>
<protein>
    <submittedName>
        <fullName evidence="2">Mg2+ and Co2+ transporter</fullName>
    </submittedName>
</protein>
<dbReference type="EMBL" id="VWSE01000010">
    <property type="protein sequence ID" value="KAB0285487.1"/>
    <property type="molecule type" value="Genomic_DNA"/>
</dbReference>
<feature type="transmembrane region" description="Helical" evidence="1">
    <location>
        <begin position="65"/>
        <end position="88"/>
    </location>
</feature>
<dbReference type="AlphaFoldDB" id="A0A5N3QTG2"/>
<keyword evidence="1" id="KW-1133">Transmembrane helix</keyword>
<proteinExistence type="predicted"/>
<accession>A0A5N3QTG2</accession>
<keyword evidence="1" id="KW-0812">Transmembrane</keyword>
<evidence type="ECO:0000256" key="1">
    <source>
        <dbReference type="SAM" id="Phobius"/>
    </source>
</evidence>
<gene>
    <name evidence="2" type="ORF">F2P58_23550</name>
</gene>
<comment type="caution">
    <text evidence="2">The sequence shown here is derived from an EMBL/GenBank/DDBJ whole genome shotgun (WGS) entry which is preliminary data.</text>
</comment>
<dbReference type="Proteomes" id="UP000326789">
    <property type="component" value="Unassembled WGS sequence"/>
</dbReference>
<name>A0A5N3QTG2_9VIBR</name>
<organism evidence="2 3">
    <name type="scientific">Vibrio fortis</name>
    <dbReference type="NCBI Taxonomy" id="212667"/>
    <lineage>
        <taxon>Bacteria</taxon>
        <taxon>Pseudomonadati</taxon>
        <taxon>Pseudomonadota</taxon>
        <taxon>Gammaproteobacteria</taxon>
        <taxon>Vibrionales</taxon>
        <taxon>Vibrionaceae</taxon>
        <taxon>Vibrio</taxon>
    </lineage>
</organism>
<feature type="transmembrane region" description="Helical" evidence="1">
    <location>
        <begin position="24"/>
        <end position="45"/>
    </location>
</feature>
<evidence type="ECO:0000313" key="2">
    <source>
        <dbReference type="EMBL" id="KAB0285487.1"/>
    </source>
</evidence>